<dbReference type="Gramene" id="TVU31311">
    <property type="protein sequence ID" value="TVU31311"/>
    <property type="gene ID" value="EJB05_22993"/>
</dbReference>
<evidence type="ECO:0000313" key="3">
    <source>
        <dbReference type="Proteomes" id="UP000324897"/>
    </source>
</evidence>
<feature type="compositionally biased region" description="Pro residues" evidence="1">
    <location>
        <begin position="169"/>
        <end position="184"/>
    </location>
</feature>
<reference evidence="2 3" key="1">
    <citation type="journal article" date="2019" name="Sci. Rep.">
        <title>A high-quality genome of Eragrostis curvula grass provides insights into Poaceae evolution and supports new strategies to enhance forage quality.</title>
        <authorList>
            <person name="Carballo J."/>
            <person name="Santos B.A.C.M."/>
            <person name="Zappacosta D."/>
            <person name="Garbus I."/>
            <person name="Selva J.P."/>
            <person name="Gallo C.A."/>
            <person name="Diaz A."/>
            <person name="Albertini E."/>
            <person name="Caccamo M."/>
            <person name="Echenique V."/>
        </authorList>
    </citation>
    <scope>NUCLEOTIDE SEQUENCE [LARGE SCALE GENOMIC DNA]</scope>
    <source>
        <strain evidence="3">cv. Victoria</strain>
        <tissue evidence="2">Leaf</tissue>
    </source>
</reference>
<accession>A0A5J9V7A8</accession>
<dbReference type="PANTHER" id="PTHR33935:SF22">
    <property type="entry name" value="OS10G0149400 PROTEIN"/>
    <property type="match status" value="1"/>
</dbReference>
<protein>
    <submittedName>
        <fullName evidence="2">Uncharacterized protein</fullName>
    </submittedName>
</protein>
<feature type="region of interest" description="Disordered" evidence="1">
    <location>
        <begin position="169"/>
        <end position="190"/>
    </location>
</feature>
<dbReference type="Proteomes" id="UP000324897">
    <property type="component" value="Chromosome 1"/>
</dbReference>
<evidence type="ECO:0000256" key="1">
    <source>
        <dbReference type="SAM" id="MobiDB-lite"/>
    </source>
</evidence>
<dbReference type="Pfam" id="PF01190">
    <property type="entry name" value="Pollen_Ole_e_1"/>
    <property type="match status" value="1"/>
</dbReference>
<evidence type="ECO:0000313" key="2">
    <source>
        <dbReference type="EMBL" id="TVU31311.1"/>
    </source>
</evidence>
<name>A0A5J9V7A8_9POAL</name>
<sequence length="190" mass="20998">MPNISDALLQTCLVGQAKCADCTRKNMMAEAAFKGLQVVIKCKNGNGEYERKPMSKLDVSGAFAVPLAADLHNSDCFAQLHNVAGLPCHGQEPSSIVPMDDGTFIVVAGKVQFPSDCASATISHDHVKHLSEHFHKDHGHDSFFDHFHKDHDHHHHFFNHFLKPPATPEYHPPTPTYGSPPPIYHSPTQH</sequence>
<dbReference type="OrthoDB" id="683185at2759"/>
<feature type="non-terminal residue" evidence="2">
    <location>
        <position position="1"/>
    </location>
</feature>
<gene>
    <name evidence="2" type="ORF">EJB05_22993</name>
</gene>
<proteinExistence type="predicted"/>
<organism evidence="2 3">
    <name type="scientific">Eragrostis curvula</name>
    <name type="common">weeping love grass</name>
    <dbReference type="NCBI Taxonomy" id="38414"/>
    <lineage>
        <taxon>Eukaryota</taxon>
        <taxon>Viridiplantae</taxon>
        <taxon>Streptophyta</taxon>
        <taxon>Embryophyta</taxon>
        <taxon>Tracheophyta</taxon>
        <taxon>Spermatophyta</taxon>
        <taxon>Magnoliopsida</taxon>
        <taxon>Liliopsida</taxon>
        <taxon>Poales</taxon>
        <taxon>Poaceae</taxon>
        <taxon>PACMAD clade</taxon>
        <taxon>Chloridoideae</taxon>
        <taxon>Eragrostideae</taxon>
        <taxon>Eragrostidinae</taxon>
        <taxon>Eragrostis</taxon>
    </lineage>
</organism>
<dbReference type="EMBL" id="RWGY01000011">
    <property type="protein sequence ID" value="TVU31311.1"/>
    <property type="molecule type" value="Genomic_DNA"/>
</dbReference>
<comment type="caution">
    <text evidence="2">The sequence shown here is derived from an EMBL/GenBank/DDBJ whole genome shotgun (WGS) entry which is preliminary data.</text>
</comment>
<dbReference type="AlphaFoldDB" id="A0A5J9V7A8"/>
<dbReference type="PANTHER" id="PTHR33935">
    <property type="entry name" value="OS10G0148100 PROTEIN"/>
    <property type="match status" value="1"/>
</dbReference>
<keyword evidence="3" id="KW-1185">Reference proteome</keyword>